<dbReference type="PANTHER" id="PTHR47089">
    <property type="entry name" value="ABC TRANSPORTER, PERMEASE PROTEIN"/>
    <property type="match status" value="1"/>
</dbReference>
<evidence type="ECO:0000313" key="8">
    <source>
        <dbReference type="Proteomes" id="UP000598032"/>
    </source>
</evidence>
<keyword evidence="2" id="KW-1003">Cell membrane</keyword>
<accession>A0ABM8NDY8</accession>
<comment type="subcellular location">
    <subcellularLocation>
        <location evidence="1">Cell membrane</location>
        <topology evidence="1">Multi-pass membrane protein</topology>
    </subcellularLocation>
</comment>
<feature type="transmembrane region" description="Helical" evidence="6">
    <location>
        <begin position="151"/>
        <end position="169"/>
    </location>
</feature>
<comment type="caution">
    <text evidence="7">The sequence shown here is derived from an EMBL/GenBank/DDBJ whole genome shotgun (WGS) entry which is preliminary data.</text>
</comment>
<evidence type="ECO:0008006" key="9">
    <source>
        <dbReference type="Google" id="ProtNLM"/>
    </source>
</evidence>
<evidence type="ECO:0000256" key="3">
    <source>
        <dbReference type="ARBA" id="ARBA00022692"/>
    </source>
</evidence>
<dbReference type="CDD" id="cd06580">
    <property type="entry name" value="TM_PBP1_transp_TpRbsC_like"/>
    <property type="match status" value="1"/>
</dbReference>
<keyword evidence="5 6" id="KW-0472">Membrane</keyword>
<evidence type="ECO:0000313" key="7">
    <source>
        <dbReference type="EMBL" id="CAD6518942.1"/>
    </source>
</evidence>
<keyword evidence="8" id="KW-1185">Reference proteome</keyword>
<keyword evidence="4 6" id="KW-1133">Transmembrane helix</keyword>
<dbReference type="Pfam" id="PF02653">
    <property type="entry name" value="BPD_transp_2"/>
    <property type="match status" value="1"/>
</dbReference>
<feature type="transmembrane region" description="Helical" evidence="6">
    <location>
        <begin position="66"/>
        <end position="84"/>
    </location>
</feature>
<feature type="transmembrane region" description="Helical" evidence="6">
    <location>
        <begin position="201"/>
        <end position="219"/>
    </location>
</feature>
<feature type="transmembrane region" description="Helical" evidence="6">
    <location>
        <begin position="240"/>
        <end position="262"/>
    </location>
</feature>
<sequence>MRANAPNPSMARVMLSLLPALPTVLAVLGTLLLFSLFLLAQGQPAPDAIALIFQGAFGSSFAWQSTLLRAAPLMLTALCVALPAQVGLIVIGGEGALALGGMCAAIVPQALPHGTPWLIATPLMAVAGMLAGGVWIGAVGALRQWRGVNETISSLLMSYIAIAVFKHLVEGPLRDPASLNKPSTYPVPDSMMIGSIPGLDTHWGLVWGIVACLAAWVFVKFSTKGFAMRVVGGSHRAARLVGLPVNLLALSACVLGGAAAGLGGMFEVAAVQGSANASLLAGYGYAGILVAFAARQNPLAIIACALMIGGIEASGSLLQRRLDLPDATTLVLQGLLFANLLAWEALGGRIAAWRVKLQAAAQADLPVQLEQTHA</sequence>
<evidence type="ECO:0000256" key="1">
    <source>
        <dbReference type="ARBA" id="ARBA00004651"/>
    </source>
</evidence>
<evidence type="ECO:0000256" key="4">
    <source>
        <dbReference type="ARBA" id="ARBA00022989"/>
    </source>
</evidence>
<reference evidence="7 8" key="1">
    <citation type="submission" date="2020-10" db="EMBL/GenBank/DDBJ databases">
        <authorList>
            <person name="Peeters C."/>
        </authorList>
    </citation>
    <scope>NUCLEOTIDE SEQUENCE [LARGE SCALE GENOMIC DNA]</scope>
    <source>
        <strain evidence="7 8">LMG 28140</strain>
    </source>
</reference>
<dbReference type="PANTHER" id="PTHR47089:SF1">
    <property type="entry name" value="GUANOSINE ABC TRANSPORTER PERMEASE PROTEIN NUPP"/>
    <property type="match status" value="1"/>
</dbReference>
<evidence type="ECO:0000256" key="5">
    <source>
        <dbReference type="ARBA" id="ARBA00023136"/>
    </source>
</evidence>
<feature type="transmembrane region" description="Helical" evidence="6">
    <location>
        <begin position="330"/>
        <end position="346"/>
    </location>
</feature>
<evidence type="ECO:0000256" key="6">
    <source>
        <dbReference type="SAM" id="Phobius"/>
    </source>
</evidence>
<feature type="transmembrane region" description="Helical" evidence="6">
    <location>
        <begin position="274"/>
        <end position="292"/>
    </location>
</feature>
<proteinExistence type="predicted"/>
<organism evidence="7 8">
    <name type="scientific">Paraburkholderia metrosideri</name>
    <dbReference type="NCBI Taxonomy" id="580937"/>
    <lineage>
        <taxon>Bacteria</taxon>
        <taxon>Pseudomonadati</taxon>
        <taxon>Pseudomonadota</taxon>
        <taxon>Betaproteobacteria</taxon>
        <taxon>Burkholderiales</taxon>
        <taxon>Burkholderiaceae</taxon>
        <taxon>Paraburkholderia</taxon>
    </lineage>
</organism>
<feature type="transmembrane region" description="Helical" evidence="6">
    <location>
        <begin position="117"/>
        <end position="139"/>
    </location>
</feature>
<protein>
    <recommendedName>
        <fullName evidence="9">Inner-membrane translocator</fullName>
    </recommendedName>
</protein>
<gene>
    <name evidence="7" type="ORF">LMG28140_01169</name>
</gene>
<keyword evidence="3 6" id="KW-0812">Transmembrane</keyword>
<dbReference type="InterPro" id="IPR001851">
    <property type="entry name" value="ABC_transp_permease"/>
</dbReference>
<dbReference type="RefSeq" id="WP_201641323.1">
    <property type="nucleotide sequence ID" value="NZ_CAJHCP010000002.1"/>
</dbReference>
<dbReference type="EMBL" id="CAJHCP010000002">
    <property type="protein sequence ID" value="CAD6518942.1"/>
    <property type="molecule type" value="Genomic_DNA"/>
</dbReference>
<evidence type="ECO:0000256" key="2">
    <source>
        <dbReference type="ARBA" id="ARBA00022475"/>
    </source>
</evidence>
<dbReference type="Proteomes" id="UP000598032">
    <property type="component" value="Unassembled WGS sequence"/>
</dbReference>
<feature type="transmembrane region" description="Helical" evidence="6">
    <location>
        <begin position="299"/>
        <end position="318"/>
    </location>
</feature>
<name>A0ABM8NDY8_9BURK</name>